<evidence type="ECO:0000256" key="5">
    <source>
        <dbReference type="ARBA" id="ARBA00023239"/>
    </source>
</evidence>
<evidence type="ECO:0000256" key="2">
    <source>
        <dbReference type="ARBA" id="ARBA00005013"/>
    </source>
</evidence>
<dbReference type="GO" id="GO:0005737">
    <property type="term" value="C:cytoplasm"/>
    <property type="evidence" value="ECO:0007669"/>
    <property type="project" value="TreeGrafter"/>
</dbReference>
<dbReference type="PANTHER" id="PTHR42844">
    <property type="entry name" value="DIHYDRONEOPTERIN ALDOLASE 1-RELATED"/>
    <property type="match status" value="1"/>
</dbReference>
<dbReference type="GO" id="GO:0046654">
    <property type="term" value="P:tetrahydrofolate biosynthetic process"/>
    <property type="evidence" value="ECO:0007669"/>
    <property type="project" value="UniProtKB-UniRule"/>
</dbReference>
<comment type="catalytic activity">
    <reaction evidence="1 6">
        <text>7,8-dihydroneopterin = 6-hydroxymethyl-7,8-dihydropterin + glycolaldehyde</text>
        <dbReference type="Rhea" id="RHEA:10540"/>
        <dbReference type="ChEBI" id="CHEBI:17001"/>
        <dbReference type="ChEBI" id="CHEBI:17071"/>
        <dbReference type="ChEBI" id="CHEBI:44841"/>
        <dbReference type="EC" id="4.1.2.25"/>
    </reaction>
</comment>
<evidence type="ECO:0000313" key="8">
    <source>
        <dbReference type="EMBL" id="GHB50678.1"/>
    </source>
</evidence>
<dbReference type="GO" id="GO:0004150">
    <property type="term" value="F:dihydroneopterin aldolase activity"/>
    <property type="evidence" value="ECO:0007669"/>
    <property type="project" value="UniProtKB-UniRule"/>
</dbReference>
<evidence type="ECO:0000256" key="6">
    <source>
        <dbReference type="RuleBase" id="RU362079"/>
    </source>
</evidence>
<reference evidence="8" key="2">
    <citation type="submission" date="2020-09" db="EMBL/GenBank/DDBJ databases">
        <authorList>
            <person name="Sun Q."/>
            <person name="Kim S."/>
        </authorList>
    </citation>
    <scope>NUCLEOTIDE SEQUENCE</scope>
    <source>
        <strain evidence="8">KCTC 23224</strain>
    </source>
</reference>
<dbReference type="AlphaFoldDB" id="A0A8J3D1Z3"/>
<comment type="pathway">
    <text evidence="2 6">Cofactor biosynthesis; tetrahydrofolate biosynthesis; 2-amino-4-hydroxy-6-hydroxymethyl-7,8-dihydropteridine diphosphate from 7,8-dihydroneopterin triphosphate: step 3/4.</text>
</comment>
<comment type="function">
    <text evidence="6">Catalyzes the conversion of 7,8-dihydroneopterin to 6-hydroxymethyl-7,8-dihydropterin.</text>
</comment>
<proteinExistence type="inferred from homology"/>
<dbReference type="SUPFAM" id="SSF55620">
    <property type="entry name" value="Tetrahydrobiopterin biosynthesis enzymes-like"/>
    <property type="match status" value="1"/>
</dbReference>
<dbReference type="Proteomes" id="UP000642809">
    <property type="component" value="Unassembled WGS sequence"/>
</dbReference>
<gene>
    <name evidence="8" type="primary">folB</name>
    <name evidence="8" type="ORF">GCM10008106_34300</name>
</gene>
<dbReference type="EC" id="4.1.2.25" evidence="6"/>
<dbReference type="PANTHER" id="PTHR42844:SF1">
    <property type="entry name" value="DIHYDRONEOPTERIN ALDOLASE 1-RELATED"/>
    <property type="match status" value="1"/>
</dbReference>
<evidence type="ECO:0000259" key="7">
    <source>
        <dbReference type="SMART" id="SM00905"/>
    </source>
</evidence>
<name>A0A8J3D1Z3_9BACT</name>
<dbReference type="UniPathway" id="UPA00077">
    <property type="reaction ID" value="UER00154"/>
</dbReference>
<dbReference type="NCBIfam" id="TIGR00526">
    <property type="entry name" value="folB_dom"/>
    <property type="match status" value="1"/>
</dbReference>
<keyword evidence="5 6" id="KW-0456">Lyase</keyword>
<comment type="caution">
    <text evidence="8">The sequence shown here is derived from an EMBL/GenBank/DDBJ whole genome shotgun (WGS) entry which is preliminary data.</text>
</comment>
<evidence type="ECO:0000256" key="3">
    <source>
        <dbReference type="ARBA" id="ARBA00005708"/>
    </source>
</evidence>
<dbReference type="Pfam" id="PF02152">
    <property type="entry name" value="FolB"/>
    <property type="match status" value="1"/>
</dbReference>
<evidence type="ECO:0000256" key="1">
    <source>
        <dbReference type="ARBA" id="ARBA00001353"/>
    </source>
</evidence>
<sequence length="121" mass="13584">MGIVRLEGASFYAYHGVFPEENKLGNLFLVDITVNYKFKKAMTEDDLEGTVDYGKLYEITAKRMQTPVKLLEHLAHLIIEDAVAVYPQIQTIAITIKKQQPAVGGLVNFSSVTVQYPEDYA</sequence>
<reference evidence="8" key="1">
    <citation type="journal article" date="2014" name="Int. J. Syst. Evol. Microbiol.">
        <title>Complete genome sequence of Corynebacterium casei LMG S-19264T (=DSM 44701T), isolated from a smear-ripened cheese.</title>
        <authorList>
            <consortium name="US DOE Joint Genome Institute (JGI-PGF)"/>
            <person name="Walter F."/>
            <person name="Albersmeier A."/>
            <person name="Kalinowski J."/>
            <person name="Ruckert C."/>
        </authorList>
    </citation>
    <scope>NUCLEOTIDE SEQUENCE</scope>
    <source>
        <strain evidence="8">KCTC 23224</strain>
    </source>
</reference>
<feature type="domain" description="Dihydroneopterin aldolase/epimerase" evidence="7">
    <location>
        <begin position="4"/>
        <end position="116"/>
    </location>
</feature>
<dbReference type="EMBL" id="BMYF01000026">
    <property type="protein sequence ID" value="GHB50678.1"/>
    <property type="molecule type" value="Genomic_DNA"/>
</dbReference>
<evidence type="ECO:0000256" key="4">
    <source>
        <dbReference type="ARBA" id="ARBA00022909"/>
    </source>
</evidence>
<organism evidence="8 9">
    <name type="scientific">Mongoliitalea lutea</name>
    <dbReference type="NCBI Taxonomy" id="849756"/>
    <lineage>
        <taxon>Bacteria</taxon>
        <taxon>Pseudomonadati</taxon>
        <taxon>Bacteroidota</taxon>
        <taxon>Cytophagia</taxon>
        <taxon>Cytophagales</taxon>
        <taxon>Cyclobacteriaceae</taxon>
        <taxon>Mongoliitalea</taxon>
    </lineage>
</organism>
<dbReference type="InterPro" id="IPR006156">
    <property type="entry name" value="Dihydroneopterin_aldolase"/>
</dbReference>
<dbReference type="GO" id="GO:0046656">
    <property type="term" value="P:folic acid biosynthetic process"/>
    <property type="evidence" value="ECO:0007669"/>
    <property type="project" value="UniProtKB-UniRule"/>
</dbReference>
<dbReference type="RefSeq" id="WP_189585747.1">
    <property type="nucleotide sequence ID" value="NZ_BMYF01000026.1"/>
</dbReference>
<comment type="similarity">
    <text evidence="3 6">Belongs to the DHNA family.</text>
</comment>
<dbReference type="SMART" id="SM00905">
    <property type="entry name" value="FolB"/>
    <property type="match status" value="1"/>
</dbReference>
<dbReference type="InterPro" id="IPR043133">
    <property type="entry name" value="GTP-CH-I_C/QueF"/>
</dbReference>
<accession>A0A8J3D1Z3</accession>
<keyword evidence="4 6" id="KW-0289">Folate biosynthesis</keyword>
<dbReference type="InterPro" id="IPR006157">
    <property type="entry name" value="FolB_dom"/>
</dbReference>
<evidence type="ECO:0000313" key="9">
    <source>
        <dbReference type="Proteomes" id="UP000642809"/>
    </source>
</evidence>
<protein>
    <recommendedName>
        <fullName evidence="6">7,8-dihydroneopterin aldolase</fullName>
        <ecNumber evidence="6">4.1.2.25</ecNumber>
    </recommendedName>
</protein>
<keyword evidence="9" id="KW-1185">Reference proteome</keyword>
<dbReference type="NCBIfam" id="TIGR00525">
    <property type="entry name" value="folB"/>
    <property type="match status" value="1"/>
</dbReference>
<dbReference type="Gene3D" id="3.30.1130.10">
    <property type="match status" value="1"/>
</dbReference>